<evidence type="ECO:0000259" key="7">
    <source>
        <dbReference type="Pfam" id="PF16875"/>
    </source>
</evidence>
<dbReference type="InterPro" id="IPR013780">
    <property type="entry name" value="Glyco_hydro_b"/>
</dbReference>
<feature type="region of interest" description="Disordered" evidence="5">
    <location>
        <begin position="42"/>
        <end position="64"/>
    </location>
</feature>
<dbReference type="Proteomes" id="UP001216558">
    <property type="component" value="Unassembled WGS sequence"/>
</dbReference>
<evidence type="ECO:0000256" key="3">
    <source>
        <dbReference type="ARBA" id="ARBA00022801"/>
    </source>
</evidence>
<keyword evidence="9" id="KW-1185">Reference proteome</keyword>
<feature type="domain" description="Glycosyl hydrolase family 36 C-terminal" evidence="6">
    <location>
        <begin position="606"/>
        <end position="687"/>
    </location>
</feature>
<dbReference type="RefSeq" id="WP_273678533.1">
    <property type="nucleotide sequence ID" value="NZ_JAQQXQ010000008.1"/>
</dbReference>
<dbReference type="InterPro" id="IPR031704">
    <property type="entry name" value="Glyco_hydro_36_N"/>
</dbReference>
<evidence type="ECO:0000256" key="1">
    <source>
        <dbReference type="ARBA" id="ARBA00001255"/>
    </source>
</evidence>
<gene>
    <name evidence="8" type="ORF">OIK40_11750</name>
</gene>
<organism evidence="8 9">
    <name type="scientific">Erythrobacter fulvus</name>
    <dbReference type="NCBI Taxonomy" id="2987523"/>
    <lineage>
        <taxon>Bacteria</taxon>
        <taxon>Pseudomonadati</taxon>
        <taxon>Pseudomonadota</taxon>
        <taxon>Alphaproteobacteria</taxon>
        <taxon>Sphingomonadales</taxon>
        <taxon>Erythrobacteraceae</taxon>
        <taxon>Erythrobacter/Porphyrobacter group</taxon>
        <taxon>Erythrobacter</taxon>
    </lineage>
</organism>
<dbReference type="InterPro" id="IPR017853">
    <property type="entry name" value="GH"/>
</dbReference>
<proteinExistence type="predicted"/>
<sequence length="695" mass="76151">MRLDGVAVTLVFALERGGTADLVYLGTRLPESEDLTALAAAGKRGRHESQPDVPPVPGLLPERKGGWSGTPAIELRLAGKRLETDFRTADWSAADNRIEITFADDALEVDVFVTWRITASDVIEVERIIANASGQDLELARSAAVSLPIPQRFTEVTSFAGRWSGEMREERRTLAPEGFARKSSGGKPGFGGGNWLILHDPASGQVLGAHLAWSGDYHTTIDCDPAGTADGRAVLQMGTMKDAGYGLLPAASSTETPMAVLALAANGSALAQQLHTYLRAEILPVRAAWSPRKVHINSWEALGFGLSEPKLMALADSAAALGIERFVLDDGWFARRRNDRSSLGDWHVSPDIFPNGLGPLIAHVHALGMDFGLWVEPEMVSPESDLYRAHPDWCLHNVGRERPTMRGQLALDMSRGEVRDYLFDRLDALLRENPIAYLKWDHNRDLFPSVTGQTEGFYALLDALRAANPTVEIESCSSGGGRIDYGVLSRVHRVWPSDNNDPIERLRIMRAWSHLLPLEVLGNHVGPSPNPITGRATSMDFRAKVALFGHMGVEADPGAMSEHERSVLATHIALYKDWRGVLHTGRWFALDHPDPGIFAQMAMHDDKALAVAAQTAFSPVFDAVPLRLKGLEDEARYRVTLPRPWPGKASLYLNDWQAWESGLTLSGRALMSQGLALPLTHPETAWLVALERLPQ</sequence>
<dbReference type="EC" id="3.2.1.22" evidence="2"/>
<dbReference type="Pfam" id="PF16874">
    <property type="entry name" value="Glyco_hydro_36C"/>
    <property type="match status" value="1"/>
</dbReference>
<dbReference type="GO" id="GO:0004557">
    <property type="term" value="F:alpha-galactosidase activity"/>
    <property type="evidence" value="ECO:0007669"/>
    <property type="project" value="UniProtKB-EC"/>
</dbReference>
<dbReference type="Pfam" id="PF02065">
    <property type="entry name" value="Melibiase"/>
    <property type="match status" value="1"/>
</dbReference>
<evidence type="ECO:0000313" key="8">
    <source>
        <dbReference type="EMBL" id="MDC8755313.1"/>
    </source>
</evidence>
<dbReference type="EMBL" id="JAQQXQ010000008">
    <property type="protein sequence ID" value="MDC8755313.1"/>
    <property type="molecule type" value="Genomic_DNA"/>
</dbReference>
<evidence type="ECO:0000313" key="9">
    <source>
        <dbReference type="Proteomes" id="UP001216558"/>
    </source>
</evidence>
<dbReference type="Pfam" id="PF16875">
    <property type="entry name" value="Glyco_hydro_36N"/>
    <property type="match status" value="1"/>
</dbReference>
<dbReference type="InterPro" id="IPR031705">
    <property type="entry name" value="Glyco_hydro_36_C"/>
</dbReference>
<dbReference type="Gene3D" id="2.70.98.60">
    <property type="entry name" value="alpha-galactosidase from lactobacil brevis"/>
    <property type="match status" value="1"/>
</dbReference>
<dbReference type="PANTHER" id="PTHR43053:SF3">
    <property type="entry name" value="ALPHA-GALACTOSIDASE C-RELATED"/>
    <property type="match status" value="1"/>
</dbReference>
<dbReference type="PROSITE" id="PS00512">
    <property type="entry name" value="ALPHA_GALACTOSIDASE"/>
    <property type="match status" value="1"/>
</dbReference>
<evidence type="ECO:0000256" key="2">
    <source>
        <dbReference type="ARBA" id="ARBA00012755"/>
    </source>
</evidence>
<dbReference type="PRINTS" id="PR00743">
    <property type="entry name" value="GLHYDRLASE36"/>
</dbReference>
<dbReference type="Gene3D" id="2.60.40.1180">
    <property type="entry name" value="Golgi alpha-mannosidase II"/>
    <property type="match status" value="1"/>
</dbReference>
<dbReference type="InterPro" id="IPR002252">
    <property type="entry name" value="Glyco_hydro_36"/>
</dbReference>
<dbReference type="SUPFAM" id="SSF51445">
    <property type="entry name" value="(Trans)glycosidases"/>
    <property type="match status" value="1"/>
</dbReference>
<comment type="catalytic activity">
    <reaction evidence="1">
        <text>Hydrolysis of terminal, non-reducing alpha-D-galactose residues in alpha-D-galactosides, including galactose oligosaccharides, galactomannans and galactolipids.</text>
        <dbReference type="EC" id="3.2.1.22"/>
    </reaction>
</comment>
<evidence type="ECO:0000256" key="4">
    <source>
        <dbReference type="ARBA" id="ARBA00023295"/>
    </source>
</evidence>
<dbReference type="InterPro" id="IPR000111">
    <property type="entry name" value="Glyco_hydro_27/36_CS"/>
</dbReference>
<comment type="caution">
    <text evidence="8">The sequence shown here is derived from an EMBL/GenBank/DDBJ whole genome shotgun (WGS) entry which is preliminary data.</text>
</comment>
<accession>A0ABT5JRM9</accession>
<protein>
    <recommendedName>
        <fullName evidence="2">alpha-galactosidase</fullName>
        <ecNumber evidence="2">3.2.1.22</ecNumber>
    </recommendedName>
</protein>
<dbReference type="PANTHER" id="PTHR43053">
    <property type="entry name" value="GLYCOSIDASE FAMILY 31"/>
    <property type="match status" value="1"/>
</dbReference>
<dbReference type="InterPro" id="IPR038417">
    <property type="entry name" value="Alpga-gal_N_sf"/>
</dbReference>
<evidence type="ECO:0000256" key="5">
    <source>
        <dbReference type="SAM" id="MobiDB-lite"/>
    </source>
</evidence>
<dbReference type="InterPro" id="IPR050985">
    <property type="entry name" value="Alpha-glycosidase_related"/>
</dbReference>
<dbReference type="CDD" id="cd14791">
    <property type="entry name" value="GH36"/>
    <property type="match status" value="1"/>
</dbReference>
<dbReference type="Gene3D" id="3.20.20.70">
    <property type="entry name" value="Aldolase class I"/>
    <property type="match status" value="1"/>
</dbReference>
<feature type="domain" description="Glycosyl hydrolase family 36 N-terminal" evidence="7">
    <location>
        <begin position="22"/>
        <end position="228"/>
    </location>
</feature>
<reference evidence="8 9" key="1">
    <citation type="submission" date="2022-10" db="EMBL/GenBank/DDBJ databases">
        <title>Erythrobacter sp. sf7 Genome sequencing.</title>
        <authorList>
            <person name="Park S."/>
        </authorList>
    </citation>
    <scope>NUCLEOTIDE SEQUENCE [LARGE SCALE GENOMIC DNA]</scope>
    <source>
        <strain evidence="9">sf7</strain>
    </source>
</reference>
<dbReference type="InterPro" id="IPR013785">
    <property type="entry name" value="Aldolase_TIM"/>
</dbReference>
<evidence type="ECO:0000259" key="6">
    <source>
        <dbReference type="Pfam" id="PF16874"/>
    </source>
</evidence>
<keyword evidence="3 8" id="KW-0378">Hydrolase</keyword>
<keyword evidence="4 8" id="KW-0326">Glycosidase</keyword>
<name>A0ABT5JRM9_9SPHN</name>